<keyword evidence="3" id="KW-0285">Flavoprotein</keyword>
<evidence type="ECO:0000313" key="8">
    <source>
        <dbReference type="EMBL" id="QBZ64313.1"/>
    </source>
</evidence>
<keyword evidence="6" id="KW-0472">Membrane</keyword>
<keyword evidence="5" id="KW-0560">Oxidoreductase</keyword>
<evidence type="ECO:0000313" key="9">
    <source>
        <dbReference type="Proteomes" id="UP000294847"/>
    </source>
</evidence>
<comment type="cofactor">
    <cofactor evidence="1">
        <name>FAD</name>
        <dbReference type="ChEBI" id="CHEBI:57692"/>
    </cofactor>
</comment>
<comment type="similarity">
    <text evidence="2">Belongs to the paxM FAD-dependent monooxygenase family.</text>
</comment>
<feature type="transmembrane region" description="Helical" evidence="6">
    <location>
        <begin position="589"/>
        <end position="605"/>
    </location>
</feature>
<dbReference type="GO" id="GO:0004497">
    <property type="term" value="F:monooxygenase activity"/>
    <property type="evidence" value="ECO:0007669"/>
    <property type="project" value="InterPro"/>
</dbReference>
<dbReference type="GO" id="GO:0071949">
    <property type="term" value="F:FAD binding"/>
    <property type="evidence" value="ECO:0007669"/>
    <property type="project" value="InterPro"/>
</dbReference>
<keyword evidence="4" id="KW-0274">FAD</keyword>
<feature type="transmembrane region" description="Helical" evidence="6">
    <location>
        <begin position="617"/>
        <end position="640"/>
    </location>
</feature>
<feature type="transmembrane region" description="Helical" evidence="6">
    <location>
        <begin position="470"/>
        <end position="490"/>
    </location>
</feature>
<evidence type="ECO:0000256" key="2">
    <source>
        <dbReference type="ARBA" id="ARBA00007992"/>
    </source>
</evidence>
<dbReference type="Proteomes" id="UP000294847">
    <property type="component" value="Chromosome 6"/>
</dbReference>
<protein>
    <recommendedName>
        <fullName evidence="7">FAD-binding domain-containing protein</fullName>
    </recommendedName>
</protein>
<evidence type="ECO:0000259" key="7">
    <source>
        <dbReference type="Pfam" id="PF01494"/>
    </source>
</evidence>
<feature type="transmembrane region" description="Helical" evidence="6">
    <location>
        <begin position="711"/>
        <end position="731"/>
    </location>
</feature>
<evidence type="ECO:0000256" key="1">
    <source>
        <dbReference type="ARBA" id="ARBA00001974"/>
    </source>
</evidence>
<dbReference type="PANTHER" id="PTHR47356">
    <property type="entry name" value="FAD-DEPENDENT MONOOXYGENASE ASQG-RELATED"/>
    <property type="match status" value="1"/>
</dbReference>
<dbReference type="InterPro" id="IPR002938">
    <property type="entry name" value="FAD-bd"/>
</dbReference>
<dbReference type="PANTHER" id="PTHR47356:SF2">
    <property type="entry name" value="FAD-BINDING DOMAIN-CONTAINING PROTEIN-RELATED"/>
    <property type="match status" value="1"/>
</dbReference>
<dbReference type="Gene3D" id="3.50.50.60">
    <property type="entry name" value="FAD/NAD(P)-binding domain"/>
    <property type="match status" value="1"/>
</dbReference>
<gene>
    <name evidence="8" type="ORF">PoMZ_06008</name>
</gene>
<feature type="transmembrane region" description="Helical" evidence="6">
    <location>
        <begin position="565"/>
        <end position="583"/>
    </location>
</feature>
<dbReference type="EMBL" id="CP034209">
    <property type="protein sequence ID" value="QBZ64313.1"/>
    <property type="molecule type" value="Genomic_DNA"/>
</dbReference>
<dbReference type="AlphaFoldDB" id="A0A4P7NPJ6"/>
<dbReference type="PRINTS" id="PR00420">
    <property type="entry name" value="RNGMNOXGNASE"/>
</dbReference>
<feature type="transmembrane region" description="Helical" evidence="6">
    <location>
        <begin position="652"/>
        <end position="672"/>
    </location>
</feature>
<proteinExistence type="inferred from homology"/>
<dbReference type="InterPro" id="IPR036188">
    <property type="entry name" value="FAD/NAD-bd_sf"/>
</dbReference>
<organism evidence="8 9">
    <name type="scientific">Pyricularia oryzae</name>
    <name type="common">Rice blast fungus</name>
    <name type="synonym">Magnaporthe oryzae</name>
    <dbReference type="NCBI Taxonomy" id="318829"/>
    <lineage>
        <taxon>Eukaryota</taxon>
        <taxon>Fungi</taxon>
        <taxon>Dikarya</taxon>
        <taxon>Ascomycota</taxon>
        <taxon>Pezizomycotina</taxon>
        <taxon>Sordariomycetes</taxon>
        <taxon>Sordariomycetidae</taxon>
        <taxon>Magnaporthales</taxon>
        <taxon>Pyriculariaceae</taxon>
        <taxon>Pyricularia</taxon>
    </lineage>
</organism>
<keyword evidence="6" id="KW-0812">Transmembrane</keyword>
<dbReference type="Pfam" id="PF01494">
    <property type="entry name" value="FAD_binding_3"/>
    <property type="match status" value="1"/>
</dbReference>
<keyword evidence="6" id="KW-1133">Transmembrane helix</keyword>
<feature type="transmembrane region" description="Helical" evidence="6">
    <location>
        <begin position="778"/>
        <end position="796"/>
    </location>
</feature>
<evidence type="ECO:0000256" key="3">
    <source>
        <dbReference type="ARBA" id="ARBA00022630"/>
    </source>
</evidence>
<evidence type="ECO:0000256" key="5">
    <source>
        <dbReference type="ARBA" id="ARBA00023002"/>
    </source>
</evidence>
<reference evidence="8 9" key="1">
    <citation type="journal article" date="2019" name="Mol. Biol. Evol.">
        <title>Blast fungal genomes show frequent chromosomal changes, gene gains and losses, and effector gene turnover.</title>
        <authorList>
            <person name="Gomez Luciano L.B."/>
            <person name="Jason Tsai I."/>
            <person name="Chuma I."/>
            <person name="Tosa Y."/>
            <person name="Chen Y.H."/>
            <person name="Li J.Y."/>
            <person name="Li M.Y."/>
            <person name="Jade Lu M.Y."/>
            <person name="Nakayashiki H."/>
            <person name="Li W.H."/>
        </authorList>
    </citation>
    <scope>NUCLEOTIDE SEQUENCE [LARGE SCALE GENOMIC DNA]</scope>
    <source>
        <strain evidence="8">MZ5-1-6</strain>
    </source>
</reference>
<feature type="transmembrane region" description="Helical" evidence="6">
    <location>
        <begin position="808"/>
        <end position="833"/>
    </location>
</feature>
<evidence type="ECO:0000256" key="4">
    <source>
        <dbReference type="ARBA" id="ARBA00022827"/>
    </source>
</evidence>
<name>A0A4P7NPJ6_PYROR</name>
<accession>A0A4P7NPJ6</accession>
<feature type="transmembrane region" description="Helical" evidence="6">
    <location>
        <begin position="535"/>
        <end position="553"/>
    </location>
</feature>
<feature type="domain" description="FAD-binding" evidence="7">
    <location>
        <begin position="24"/>
        <end position="381"/>
    </location>
</feature>
<dbReference type="InterPro" id="IPR050562">
    <property type="entry name" value="FAD_mOase_fung"/>
</dbReference>
<dbReference type="SUPFAM" id="SSF51905">
    <property type="entry name" value="FAD/NAD(P)-binding domain"/>
    <property type="match status" value="1"/>
</dbReference>
<evidence type="ECO:0000256" key="6">
    <source>
        <dbReference type="SAM" id="Phobius"/>
    </source>
</evidence>
<sequence length="853" mass="93554">MSPAPRGKNKTTMAAKPVPAKNFKAVIVGGSVSGLALANIFEQLGIDYVLLEAYNSWAPQVGASIGMLPHGTRILDQIGVRDIWTEGVPPAWNAAMTTTGGKSLLNYEGWDVHMAERFGAEVTFADRQKLLQSLYSRLKNKNKSFLNKRVVKVTTSETGATVETKDGSIYHGDIVIGADGVKSAVRQEMWRIAAEESPGYFPGNDSMKQLPFEYECVFGISKPHKSVPPGSNTYVVGKSHSYLIMGGPNRRVYYFLFAKLKEKLLGDKTPRYSEEDAKALAMKYHDEVVLPDCTFGELVDGQTSMGMTALHEHVFEKWHYGRIITLGDASHKVNPLSGQGGNSALESAAALVNALAPALDRLKGSSRLSTGEIEAVFRETQSVRQERVKKLLEAAKKQQAMNAPGGFFSFQAARLIFSSLSVEDMLEDFGVGCMDAVRVERLPVPFRRRFLPFADELPAKPIKSLCLPRLGAALIMMALVFTAGHAIVPLDGLPDTFMGWPFRSTFTSNPVIDKLMLLLTQTFAAALSSPIPEQYLQMVYFLPMLAPLVLIWAIEANRRGHQQTILGTLLTWPTIFALAYQLLSIARVGPIYFLIALVVGSNPIFHRPTSRVVDPDLAKTILPATILGFVVPTVLMLTPLRSNPSLWLDLTTFWQFAPLIPAPLAAGMAHVLRRYRSLTAPAKSVGEDGQSRSSAHLDLYRNKDLPHLLRAYGTMFALTAALHVAVLARIASSWSGPAPLSLAKTFFDVPLPWGPEGSAWHLGKPPIEALFVLLKWDMLSMAATLLAWCLWTVLEVRRMGYVTTGQACRVALAVPAALALVGPGAMYAGTWYWREKTIAGVSKMEEGVEKKNR</sequence>